<dbReference type="PANTHER" id="PTHR42964:SF1">
    <property type="entry name" value="POLYKETIDE BIOSYNTHESIS ENOYL-COA HYDRATASE PKSH-RELATED"/>
    <property type="match status" value="1"/>
</dbReference>
<reference evidence="2 3" key="2">
    <citation type="submission" date="2014-09" db="EMBL/GenBank/DDBJ databases">
        <authorList>
            <consortium name="NBRP consortium"/>
            <person name="Sawabe T."/>
            <person name="Meirelles P."/>
            <person name="Nakanishi M."/>
            <person name="Sayaka M."/>
            <person name="Hattori M."/>
            <person name="Ohkuma M."/>
        </authorList>
    </citation>
    <scope>NUCLEOTIDE SEQUENCE [LARGE SCALE GENOMIC DNA]</scope>
    <source>
        <strain evidence="2 3">JCM 19240</strain>
    </source>
</reference>
<dbReference type="GO" id="GO:0004490">
    <property type="term" value="F:methylglutaconyl-CoA hydratase activity"/>
    <property type="evidence" value="ECO:0007669"/>
    <property type="project" value="UniProtKB-EC"/>
</dbReference>
<evidence type="ECO:0000313" key="3">
    <source>
        <dbReference type="Proteomes" id="UP000029224"/>
    </source>
</evidence>
<keyword evidence="2" id="KW-0456">Lyase</keyword>
<protein>
    <submittedName>
        <fullName evidence="2">Methylglutaconyl-CoA hydratase</fullName>
        <ecNumber evidence="2">4.2.1.18</ecNumber>
    </submittedName>
</protein>
<dbReference type="PANTHER" id="PTHR42964">
    <property type="entry name" value="ENOYL-COA HYDRATASE"/>
    <property type="match status" value="1"/>
</dbReference>
<dbReference type="GO" id="GO:0008300">
    <property type="term" value="P:isoprenoid catabolic process"/>
    <property type="evidence" value="ECO:0007669"/>
    <property type="project" value="TreeGrafter"/>
</dbReference>
<dbReference type="Pfam" id="PF00378">
    <property type="entry name" value="ECH_1"/>
    <property type="match status" value="1"/>
</dbReference>
<dbReference type="CDD" id="cd06558">
    <property type="entry name" value="crotonase-like"/>
    <property type="match status" value="1"/>
</dbReference>
<dbReference type="InterPro" id="IPR029045">
    <property type="entry name" value="ClpP/crotonase-like_dom_sf"/>
</dbReference>
<sequence>MSEQLIVEITDLGIASITLNRPDKGNAFSSKTIQALIGTLHSIKENKSVRCLILRGKGKHFSTGADLNWMKSMAKCSYEDNLADAEQLALLMSTLDELPIPTIAAVQGCAFGGALGLICCCDIVIAERSSIACFSEVKLGLVPATIAPYAIRAIGARAARRYMLSAEKISAHTALELGLYHQLCNANQLEPELVQCINSVLANSPNAIRDTKALIRQCTNAIDPSLIRQTVTVIANARVSTQGQHGLNAFFDKVPPDWSTKVDEQ</sequence>
<name>A0A090T4I9_9VIBR</name>
<dbReference type="EMBL" id="BBMT01000003">
    <property type="protein sequence ID" value="GAL33674.1"/>
    <property type="molecule type" value="Genomic_DNA"/>
</dbReference>
<dbReference type="Proteomes" id="UP000029224">
    <property type="component" value="Unassembled WGS sequence"/>
</dbReference>
<comment type="similarity">
    <text evidence="1">Belongs to the enoyl-CoA hydratase/isomerase family.</text>
</comment>
<dbReference type="EC" id="4.2.1.18" evidence="2"/>
<dbReference type="InterPro" id="IPR001753">
    <property type="entry name" value="Enoyl-CoA_hydra/iso"/>
</dbReference>
<dbReference type="SUPFAM" id="SSF52096">
    <property type="entry name" value="ClpP/crotonase"/>
    <property type="match status" value="1"/>
</dbReference>
<keyword evidence="3" id="KW-1185">Reference proteome</keyword>
<dbReference type="Gene3D" id="3.90.226.10">
    <property type="entry name" value="2-enoyl-CoA Hydratase, Chain A, domain 1"/>
    <property type="match status" value="1"/>
</dbReference>
<dbReference type="AlphaFoldDB" id="A0A090T4I9"/>
<dbReference type="Gene3D" id="1.10.12.10">
    <property type="entry name" value="Lyase 2-enoyl-coa Hydratase, Chain A, domain 2"/>
    <property type="match status" value="1"/>
</dbReference>
<comment type="caution">
    <text evidence="2">The sequence shown here is derived from an EMBL/GenBank/DDBJ whole genome shotgun (WGS) entry which is preliminary data.</text>
</comment>
<dbReference type="InterPro" id="IPR014748">
    <property type="entry name" value="Enoyl-CoA_hydra_C"/>
</dbReference>
<dbReference type="OrthoDB" id="9807606at2"/>
<accession>A0A090T4I9</accession>
<reference evidence="2 3" key="1">
    <citation type="submission" date="2014-09" db="EMBL/GenBank/DDBJ databases">
        <title>Vibrio maritimus JCM 19240. (C210) whole genome shotgun sequence.</title>
        <authorList>
            <person name="Sawabe T."/>
            <person name="Meirelles P."/>
            <person name="Nakanishi M."/>
            <person name="Sayaka M."/>
            <person name="Hattori M."/>
            <person name="Ohkuma M."/>
        </authorList>
    </citation>
    <scope>NUCLEOTIDE SEQUENCE [LARGE SCALE GENOMIC DNA]</scope>
    <source>
        <strain evidence="2 3">JCM 19240</strain>
    </source>
</reference>
<gene>
    <name evidence="2" type="ORF">JCM19240_2370</name>
</gene>
<proteinExistence type="inferred from homology"/>
<dbReference type="InterPro" id="IPR051683">
    <property type="entry name" value="Enoyl-CoA_Hydratase/Isomerase"/>
</dbReference>
<evidence type="ECO:0000313" key="2">
    <source>
        <dbReference type="EMBL" id="GAL33674.1"/>
    </source>
</evidence>
<evidence type="ECO:0000256" key="1">
    <source>
        <dbReference type="ARBA" id="ARBA00005254"/>
    </source>
</evidence>
<organism evidence="2 3">
    <name type="scientific">Vibrio maritimus</name>
    <dbReference type="NCBI Taxonomy" id="990268"/>
    <lineage>
        <taxon>Bacteria</taxon>
        <taxon>Pseudomonadati</taxon>
        <taxon>Pseudomonadota</taxon>
        <taxon>Gammaproteobacteria</taxon>
        <taxon>Vibrionales</taxon>
        <taxon>Vibrionaceae</taxon>
        <taxon>Vibrio</taxon>
    </lineage>
</organism>